<dbReference type="AlphaFoldDB" id="A0A1E7ZF42"/>
<dbReference type="Gene3D" id="3.30.750.24">
    <property type="entry name" value="STAS domain"/>
    <property type="match status" value="1"/>
</dbReference>
<evidence type="ECO:0000313" key="3">
    <source>
        <dbReference type="Proteomes" id="UP000175691"/>
    </source>
</evidence>
<dbReference type="InterPro" id="IPR052746">
    <property type="entry name" value="MlaB_ABC_Transporter"/>
</dbReference>
<organism evidence="2 3">
    <name type="scientific">Alteromonas confluentis</name>
    <dbReference type="NCBI Taxonomy" id="1656094"/>
    <lineage>
        <taxon>Bacteria</taxon>
        <taxon>Pseudomonadati</taxon>
        <taxon>Pseudomonadota</taxon>
        <taxon>Gammaproteobacteria</taxon>
        <taxon>Alteromonadales</taxon>
        <taxon>Alteromonadaceae</taxon>
        <taxon>Alteromonas/Salinimonas group</taxon>
        <taxon>Alteromonas</taxon>
    </lineage>
</organism>
<dbReference type="PANTHER" id="PTHR35849">
    <property type="entry name" value="BLR2341 PROTEIN"/>
    <property type="match status" value="1"/>
</dbReference>
<protein>
    <submittedName>
        <fullName evidence="2">Sulfate transporter</fullName>
    </submittedName>
</protein>
<reference evidence="2 3" key="1">
    <citation type="submission" date="2016-08" db="EMBL/GenBank/DDBJ databases">
        <authorList>
            <person name="Seilhamer J.J."/>
        </authorList>
    </citation>
    <scope>NUCLEOTIDE SEQUENCE [LARGE SCALE GENOMIC DNA]</scope>
    <source>
        <strain evidence="2 3">KCTC 42603</strain>
    </source>
</reference>
<sequence>MNLFQLGENGIVHIHGNLDRDTLAKNWWDMLSATEKSSLVKEGRCVLDLGDVERIDSAGLAWLINAVRDGKASNVNVVLANAPEKLLKLAKISDVDTLLPVE</sequence>
<dbReference type="CDD" id="cd07043">
    <property type="entry name" value="STAS_anti-anti-sigma_factors"/>
    <property type="match status" value="1"/>
</dbReference>
<dbReference type="OrthoDB" id="5900662at2"/>
<evidence type="ECO:0000313" key="2">
    <source>
        <dbReference type="EMBL" id="OFC72133.1"/>
    </source>
</evidence>
<dbReference type="PROSITE" id="PS50801">
    <property type="entry name" value="STAS"/>
    <property type="match status" value="1"/>
</dbReference>
<comment type="caution">
    <text evidence="2">The sequence shown here is derived from an EMBL/GenBank/DDBJ whole genome shotgun (WGS) entry which is preliminary data.</text>
</comment>
<dbReference type="PANTHER" id="PTHR35849:SF1">
    <property type="entry name" value="INTERMEMBRANE PHOSPHOLIPID TRANSPORT SYSTEM BINDING PROTEIN MLAB"/>
    <property type="match status" value="1"/>
</dbReference>
<proteinExistence type="predicted"/>
<dbReference type="Pfam" id="PF13466">
    <property type="entry name" value="STAS_2"/>
    <property type="match status" value="1"/>
</dbReference>
<evidence type="ECO:0000259" key="1">
    <source>
        <dbReference type="PROSITE" id="PS50801"/>
    </source>
</evidence>
<accession>A0A1E7ZF42</accession>
<dbReference type="InterPro" id="IPR036513">
    <property type="entry name" value="STAS_dom_sf"/>
</dbReference>
<keyword evidence="3" id="KW-1185">Reference proteome</keyword>
<dbReference type="InterPro" id="IPR058548">
    <property type="entry name" value="MlaB-like_STAS"/>
</dbReference>
<dbReference type="Proteomes" id="UP000175691">
    <property type="component" value="Unassembled WGS sequence"/>
</dbReference>
<dbReference type="EMBL" id="MDHN01000008">
    <property type="protein sequence ID" value="OFC72133.1"/>
    <property type="molecule type" value="Genomic_DNA"/>
</dbReference>
<name>A0A1E7ZF42_9ALTE</name>
<dbReference type="InterPro" id="IPR002645">
    <property type="entry name" value="STAS_dom"/>
</dbReference>
<gene>
    <name evidence="2" type="ORF">BFC18_05385</name>
</gene>
<dbReference type="STRING" id="1656094.BFC18_05385"/>
<dbReference type="SUPFAM" id="SSF52091">
    <property type="entry name" value="SpoIIaa-like"/>
    <property type="match status" value="1"/>
</dbReference>
<feature type="domain" description="STAS" evidence="1">
    <location>
        <begin position="11"/>
        <end position="102"/>
    </location>
</feature>
<dbReference type="RefSeq" id="WP_070123915.1">
    <property type="nucleotide sequence ID" value="NZ_MDHN01000008.1"/>
</dbReference>